<feature type="region of interest" description="Disordered" evidence="1">
    <location>
        <begin position="79"/>
        <end position="108"/>
    </location>
</feature>
<dbReference type="PROSITE" id="PS51257">
    <property type="entry name" value="PROKAR_LIPOPROTEIN"/>
    <property type="match status" value="1"/>
</dbReference>
<organism evidence="3 4">
    <name type="scientific">Plectosphaerella plurivora</name>
    <dbReference type="NCBI Taxonomy" id="936078"/>
    <lineage>
        <taxon>Eukaryota</taxon>
        <taxon>Fungi</taxon>
        <taxon>Dikarya</taxon>
        <taxon>Ascomycota</taxon>
        <taxon>Pezizomycotina</taxon>
        <taxon>Sordariomycetes</taxon>
        <taxon>Hypocreomycetidae</taxon>
        <taxon>Glomerellales</taxon>
        <taxon>Plectosphaerellaceae</taxon>
        <taxon>Plectosphaerella</taxon>
    </lineage>
</organism>
<sequence>MFRFSNSLFALGLCASCSCAAGAACCLPASIAWPGQLSVIVLPPLPCFPPFPPNLTRVQGSRTPKKCVLPCASFPKPAVDPGNESSVEGGSKQCSTDKGRRLGGTHHHRGTTQVMARLRGVVR</sequence>
<protein>
    <recommendedName>
        <fullName evidence="5">Secreted protein</fullName>
    </recommendedName>
</protein>
<evidence type="ECO:0000313" key="4">
    <source>
        <dbReference type="Proteomes" id="UP000770015"/>
    </source>
</evidence>
<evidence type="ECO:0008006" key="5">
    <source>
        <dbReference type="Google" id="ProtNLM"/>
    </source>
</evidence>
<gene>
    <name evidence="3" type="ORF">F5X68DRAFT_206089</name>
</gene>
<dbReference type="Proteomes" id="UP000770015">
    <property type="component" value="Unassembled WGS sequence"/>
</dbReference>
<evidence type="ECO:0000256" key="1">
    <source>
        <dbReference type="SAM" id="MobiDB-lite"/>
    </source>
</evidence>
<name>A0A9P9A8R8_9PEZI</name>
<feature type="signal peptide" evidence="2">
    <location>
        <begin position="1"/>
        <end position="22"/>
    </location>
</feature>
<feature type="compositionally biased region" description="Polar residues" evidence="1">
    <location>
        <begin position="83"/>
        <end position="94"/>
    </location>
</feature>
<dbReference type="AlphaFoldDB" id="A0A9P9A8R8"/>
<proteinExistence type="predicted"/>
<reference evidence="3" key="1">
    <citation type="journal article" date="2021" name="Nat. Commun.">
        <title>Genetic determinants of endophytism in the Arabidopsis root mycobiome.</title>
        <authorList>
            <person name="Mesny F."/>
            <person name="Miyauchi S."/>
            <person name="Thiergart T."/>
            <person name="Pickel B."/>
            <person name="Atanasova L."/>
            <person name="Karlsson M."/>
            <person name="Huettel B."/>
            <person name="Barry K.W."/>
            <person name="Haridas S."/>
            <person name="Chen C."/>
            <person name="Bauer D."/>
            <person name="Andreopoulos W."/>
            <person name="Pangilinan J."/>
            <person name="LaButti K."/>
            <person name="Riley R."/>
            <person name="Lipzen A."/>
            <person name="Clum A."/>
            <person name="Drula E."/>
            <person name="Henrissat B."/>
            <person name="Kohler A."/>
            <person name="Grigoriev I.V."/>
            <person name="Martin F.M."/>
            <person name="Hacquard S."/>
        </authorList>
    </citation>
    <scope>NUCLEOTIDE SEQUENCE</scope>
    <source>
        <strain evidence="3">MPI-SDFR-AT-0117</strain>
    </source>
</reference>
<dbReference type="EMBL" id="JAGSXJ010000010">
    <property type="protein sequence ID" value="KAH6687702.1"/>
    <property type="molecule type" value="Genomic_DNA"/>
</dbReference>
<comment type="caution">
    <text evidence="3">The sequence shown here is derived from an EMBL/GenBank/DDBJ whole genome shotgun (WGS) entry which is preliminary data.</text>
</comment>
<feature type="chain" id="PRO_5040202273" description="Secreted protein" evidence="2">
    <location>
        <begin position="23"/>
        <end position="123"/>
    </location>
</feature>
<accession>A0A9P9A8R8</accession>
<keyword evidence="4" id="KW-1185">Reference proteome</keyword>
<evidence type="ECO:0000313" key="3">
    <source>
        <dbReference type="EMBL" id="KAH6687702.1"/>
    </source>
</evidence>
<keyword evidence="2" id="KW-0732">Signal</keyword>
<evidence type="ECO:0000256" key="2">
    <source>
        <dbReference type="SAM" id="SignalP"/>
    </source>
</evidence>